<gene>
    <name evidence="5" type="ORF">B0I21_108203</name>
</gene>
<evidence type="ECO:0000313" key="5">
    <source>
        <dbReference type="EMBL" id="TDS11143.1"/>
    </source>
</evidence>
<keyword evidence="6" id="KW-1185">Reference proteome</keyword>
<sequence>MKMQPFFASLIWLLIFGNTTAFSQQMRKSDEPRIAPLSWWVGMNNPVVQLMVFHKDVGTRIPKIDHKGVELVKVHRVENPNYLFLDLRIDAQTKAGEFNIVFSEQGKSDIVMPYTLLARDPQQKKAQGVTNKDFIYLIMPDRFANGDPSNDVIAGARETSLHRDSLYYRHGGDIQGVIDHLDYLKDMGVTAVWLNPVLTNDMEKASYHGYAATEFYQVDPRLGTNALYRKLADELHKRDMKLIQDLVHNHVGSAHWTVMEKPYADWLNNWDEYTNTTYKDQVLFDPYASLSDKRKMTDGWFVPSMPDLNQRTTFMQNYITQSHIWWIEYAGVDGFRLDTYAYNDADYMAKWAKDISTEYPSMTYFGETWVNGITNQAVFTEGSTINQHFDTHLQAVTDFQTYHAINKTFTEPFGWTQGVNTLYSALASDYVYKDPTRNVVFLDNHDVSRFLSIVGEDMNKYKSGLTWLLTTRGIPQLYYGAEIAMKNFADPDGKVREDFPGGWKGDSLNKFREEGRDSTENEVFDHVKKLAIYRKHNAVLQTGKLMQFVPEDGIYVYFRYDDQKTVMIVMNTTETEKSIKTDRFAERMQSYTKGWDVLAERERELKDQITLSGFTATVLELR</sequence>
<dbReference type="Pfam" id="PF09087">
    <property type="entry name" value="Cyc-maltodext_N"/>
    <property type="match status" value="1"/>
</dbReference>
<dbReference type="InterPro" id="IPR017853">
    <property type="entry name" value="GH"/>
</dbReference>
<dbReference type="Gene3D" id="3.20.20.80">
    <property type="entry name" value="Glycosidases"/>
    <property type="match status" value="1"/>
</dbReference>
<dbReference type="PANTHER" id="PTHR10357">
    <property type="entry name" value="ALPHA-AMYLASE FAMILY MEMBER"/>
    <property type="match status" value="1"/>
</dbReference>
<dbReference type="RefSeq" id="WP_208292370.1">
    <property type="nucleotide sequence ID" value="NZ_SNZV01000008.1"/>
</dbReference>
<evidence type="ECO:0000256" key="2">
    <source>
        <dbReference type="ARBA" id="ARBA00023295"/>
    </source>
</evidence>
<evidence type="ECO:0000256" key="3">
    <source>
        <dbReference type="SAM" id="SignalP"/>
    </source>
</evidence>
<keyword evidence="1" id="KW-0378">Hydrolase</keyword>
<comment type="caution">
    <text evidence="5">The sequence shown here is derived from an EMBL/GenBank/DDBJ whole genome shotgun (WGS) entry which is preliminary data.</text>
</comment>
<name>A0A4R7CWT2_9SPHI</name>
<keyword evidence="2 5" id="KW-0326">Glycosidase</keyword>
<evidence type="ECO:0000256" key="1">
    <source>
        <dbReference type="ARBA" id="ARBA00022801"/>
    </source>
</evidence>
<evidence type="ECO:0000313" key="6">
    <source>
        <dbReference type="Proteomes" id="UP000294752"/>
    </source>
</evidence>
<dbReference type="InterPro" id="IPR014756">
    <property type="entry name" value="Ig_E-set"/>
</dbReference>
<keyword evidence="3" id="KW-0732">Signal</keyword>
<dbReference type="InterPro" id="IPR013783">
    <property type="entry name" value="Ig-like_fold"/>
</dbReference>
<dbReference type="Gene3D" id="2.60.40.10">
    <property type="entry name" value="Immunoglobulins"/>
    <property type="match status" value="1"/>
</dbReference>
<dbReference type="InterPro" id="IPR015171">
    <property type="entry name" value="Cyc-maltodext_N"/>
</dbReference>
<dbReference type="CDD" id="cd11340">
    <property type="entry name" value="AmyAc_bac_CMD_like_3"/>
    <property type="match status" value="1"/>
</dbReference>
<dbReference type="SUPFAM" id="SSF81296">
    <property type="entry name" value="E set domains"/>
    <property type="match status" value="1"/>
</dbReference>
<proteinExistence type="predicted"/>
<dbReference type="GO" id="GO:0005975">
    <property type="term" value="P:carbohydrate metabolic process"/>
    <property type="evidence" value="ECO:0007669"/>
    <property type="project" value="InterPro"/>
</dbReference>
<dbReference type="GO" id="GO:0016798">
    <property type="term" value="F:hydrolase activity, acting on glycosyl bonds"/>
    <property type="evidence" value="ECO:0007669"/>
    <property type="project" value="UniProtKB-KW"/>
</dbReference>
<dbReference type="Proteomes" id="UP000294752">
    <property type="component" value="Unassembled WGS sequence"/>
</dbReference>
<dbReference type="Gene3D" id="2.60.40.1180">
    <property type="entry name" value="Golgi alpha-mannosidase II"/>
    <property type="match status" value="1"/>
</dbReference>
<protein>
    <submittedName>
        <fullName evidence="5">Glycosidase</fullName>
    </submittedName>
</protein>
<dbReference type="SMART" id="SM00642">
    <property type="entry name" value="Aamy"/>
    <property type="match status" value="1"/>
</dbReference>
<dbReference type="SUPFAM" id="SSF51445">
    <property type="entry name" value="(Trans)glycosidases"/>
    <property type="match status" value="1"/>
</dbReference>
<dbReference type="PANTHER" id="PTHR10357:SF210">
    <property type="entry name" value="MALTODEXTRIN GLUCOSIDASE"/>
    <property type="match status" value="1"/>
</dbReference>
<evidence type="ECO:0000259" key="4">
    <source>
        <dbReference type="SMART" id="SM00642"/>
    </source>
</evidence>
<dbReference type="SUPFAM" id="SSF51011">
    <property type="entry name" value="Glycosyl hydrolase domain"/>
    <property type="match status" value="1"/>
</dbReference>
<dbReference type="AlphaFoldDB" id="A0A4R7CWT2"/>
<dbReference type="InterPro" id="IPR019492">
    <property type="entry name" value="Cyclo-malto-dextrinase_C"/>
</dbReference>
<dbReference type="EMBL" id="SNZV01000008">
    <property type="protein sequence ID" value="TDS11143.1"/>
    <property type="molecule type" value="Genomic_DNA"/>
</dbReference>
<dbReference type="Pfam" id="PF00128">
    <property type="entry name" value="Alpha-amylase"/>
    <property type="match status" value="1"/>
</dbReference>
<feature type="domain" description="Glycosyl hydrolase family 13 catalytic" evidence="4">
    <location>
        <begin position="137"/>
        <end position="534"/>
    </location>
</feature>
<reference evidence="5 6" key="1">
    <citation type="submission" date="2019-03" db="EMBL/GenBank/DDBJ databases">
        <title>Genomic Encyclopedia of Type Strains, Phase III (KMG-III): the genomes of soil and plant-associated and newly described type strains.</title>
        <authorList>
            <person name="Whitman W."/>
        </authorList>
    </citation>
    <scope>NUCLEOTIDE SEQUENCE [LARGE SCALE GENOMIC DNA]</scope>
    <source>
        <strain evidence="5 6">CGMCC 1.12801</strain>
    </source>
</reference>
<dbReference type="InterPro" id="IPR006047">
    <property type="entry name" value="GH13_cat_dom"/>
</dbReference>
<accession>A0A4R7CWT2</accession>
<organism evidence="5 6">
    <name type="scientific">Sphingobacterium paludis</name>
    <dbReference type="NCBI Taxonomy" id="1476465"/>
    <lineage>
        <taxon>Bacteria</taxon>
        <taxon>Pseudomonadati</taxon>
        <taxon>Bacteroidota</taxon>
        <taxon>Sphingobacteriia</taxon>
        <taxon>Sphingobacteriales</taxon>
        <taxon>Sphingobacteriaceae</taxon>
        <taxon>Sphingobacterium</taxon>
    </lineage>
</organism>
<feature type="chain" id="PRO_5020211289" evidence="3">
    <location>
        <begin position="24"/>
        <end position="622"/>
    </location>
</feature>
<feature type="signal peptide" evidence="3">
    <location>
        <begin position="1"/>
        <end position="23"/>
    </location>
</feature>
<dbReference type="Pfam" id="PF10438">
    <property type="entry name" value="Cyc-maltodext_C"/>
    <property type="match status" value="1"/>
</dbReference>
<dbReference type="InterPro" id="IPR013780">
    <property type="entry name" value="Glyco_hydro_b"/>
</dbReference>